<feature type="transmembrane region" description="Helical" evidence="1">
    <location>
        <begin position="6"/>
        <end position="22"/>
    </location>
</feature>
<dbReference type="AlphaFoldDB" id="A0A927DM31"/>
<proteinExistence type="predicted"/>
<name>A0A927DM31_9ENTR</name>
<gene>
    <name evidence="2" type="ORF">IE983_21250</name>
</gene>
<evidence type="ECO:0000256" key="1">
    <source>
        <dbReference type="SAM" id="Phobius"/>
    </source>
</evidence>
<keyword evidence="1" id="KW-1133">Transmembrane helix</keyword>
<feature type="transmembrane region" description="Helical" evidence="1">
    <location>
        <begin position="97"/>
        <end position="122"/>
    </location>
</feature>
<evidence type="ECO:0000313" key="2">
    <source>
        <dbReference type="EMBL" id="MBD3707312.1"/>
    </source>
</evidence>
<dbReference type="Proteomes" id="UP000655273">
    <property type="component" value="Unassembled WGS sequence"/>
</dbReference>
<reference evidence="2" key="1">
    <citation type="submission" date="2020-07" db="EMBL/GenBank/DDBJ databases">
        <title>Clinical and genomic characterization of carbapenemase-producing Enterobacterales causing secondary infections during the COVID-19 crisis at a New York City hospital.</title>
        <authorList>
            <person name="Gomez-Simmonds A."/>
            <person name="Annavajhala M.K."/>
            <person name="Uhlemann A.-C."/>
        </authorList>
    </citation>
    <scope>NUCLEOTIDE SEQUENCE</scope>
    <source>
        <strain evidence="2">NK1396</strain>
    </source>
</reference>
<evidence type="ECO:0000313" key="3">
    <source>
        <dbReference type="Proteomes" id="UP000655273"/>
    </source>
</evidence>
<comment type="caution">
    <text evidence="2">The sequence shown here is derived from an EMBL/GenBank/DDBJ whole genome shotgun (WGS) entry which is preliminary data.</text>
</comment>
<organism evidence="2 3">
    <name type="scientific">Enterobacter hormaechei</name>
    <dbReference type="NCBI Taxonomy" id="158836"/>
    <lineage>
        <taxon>Bacteria</taxon>
        <taxon>Pseudomonadati</taxon>
        <taxon>Pseudomonadota</taxon>
        <taxon>Gammaproteobacteria</taxon>
        <taxon>Enterobacterales</taxon>
        <taxon>Enterobacteriaceae</taxon>
        <taxon>Enterobacter</taxon>
        <taxon>Enterobacter cloacae complex</taxon>
    </lineage>
</organism>
<sequence length="272" mass="32001">MFFLVIPILVSGFLLVHIHPIYKYKLHRYEGQFLYLKSAQYGLYSMILGVVFFIYASGSLSIPYTTISFDVIKFIHTHLNFINSINQDKKLLDELSIIFSITIFTLFFPIVWTLLSFIRLFIKYRTFDIKPYIMSRILNDSPLDKFLLNASISKNKDEAVVMLTMQDRKVYVGNVITTGEPSETEGPDQEIEFIPWISGFRHKDTLTVTFTTDYKILKERITLILKQEEILSATSFSFKHYEEFEKRKAEFKKEQIKRYYKNSVGFIMSKQS</sequence>
<accession>A0A927DM31</accession>
<feature type="transmembrane region" description="Helical" evidence="1">
    <location>
        <begin position="43"/>
        <end position="64"/>
    </location>
</feature>
<protein>
    <submittedName>
        <fullName evidence="2">Uncharacterized protein</fullName>
    </submittedName>
</protein>
<keyword evidence="1" id="KW-0812">Transmembrane</keyword>
<dbReference type="EMBL" id="JACXTA010000001">
    <property type="protein sequence ID" value="MBD3707312.1"/>
    <property type="molecule type" value="Genomic_DNA"/>
</dbReference>
<keyword evidence="1" id="KW-0472">Membrane</keyword>